<dbReference type="Proteomes" id="UP000016926">
    <property type="component" value="Unassembled WGS sequence"/>
</dbReference>
<reference evidence="3 4" key="1">
    <citation type="journal article" date="2012" name="Nat. Commun.">
        <title>A multi-omic map of the lipid-producing yeast Rhodosporidium toruloides.</title>
        <authorList>
            <person name="Zhu Z."/>
            <person name="Zhang S."/>
            <person name="Liu H."/>
            <person name="Shen H."/>
            <person name="Lin X."/>
            <person name="Yang F."/>
            <person name="Zhou Y.J."/>
            <person name="Jin G."/>
            <person name="Ye M."/>
            <person name="Zou H."/>
            <person name="Zou H."/>
            <person name="Zhao Z.K."/>
        </authorList>
    </citation>
    <scope>NUCLEOTIDE SEQUENCE [LARGE SCALE GENOMIC DNA]</scope>
    <source>
        <strain evidence="3 4">NP11</strain>
    </source>
</reference>
<proteinExistence type="predicted"/>
<dbReference type="CDD" id="cd14361">
    <property type="entry name" value="UBA_HYPK"/>
    <property type="match status" value="1"/>
</dbReference>
<protein>
    <recommendedName>
        <fullName evidence="2">Nascent polypeptide-associated complex subunit alpha-like UBA domain-containing protein</fullName>
    </recommendedName>
</protein>
<name>M7X5W7_RHOT1</name>
<evidence type="ECO:0000259" key="2">
    <source>
        <dbReference type="Pfam" id="PF19026"/>
    </source>
</evidence>
<dbReference type="AlphaFoldDB" id="M7X5W7"/>
<evidence type="ECO:0000313" key="3">
    <source>
        <dbReference type="EMBL" id="EMS25490.1"/>
    </source>
</evidence>
<dbReference type="EMBL" id="KB722643">
    <property type="protein sequence ID" value="EMS25490.1"/>
    <property type="molecule type" value="Genomic_DNA"/>
</dbReference>
<sequence length="179" mass="18657">MLKAKARAAATAAAAKKKAAAAAAAAQEAAAQQAQQAALGVASTTRSGRGWRPNVTQYWVSGASILAPGGSIQRIGYDQTLYEEAVRVVILGEQPAEKREMAGTIPRSQEEAEGRAEKGKEAQGMEGYKTNKEDLATILAHLDVPSAVASQALRAHRGDLAATLAELAEPPRTALARDV</sequence>
<dbReference type="InterPro" id="IPR038922">
    <property type="entry name" value="HYPK_UBA"/>
</dbReference>
<keyword evidence="4" id="KW-1185">Reference proteome</keyword>
<dbReference type="GeneID" id="27367232"/>
<accession>M7X5W7</accession>
<feature type="domain" description="Nascent polypeptide-associated complex subunit alpha-like UBA" evidence="2">
    <location>
        <begin position="131"/>
        <end position="167"/>
    </location>
</feature>
<feature type="region of interest" description="Disordered" evidence="1">
    <location>
        <begin position="99"/>
        <end position="128"/>
    </location>
</feature>
<dbReference type="OrthoDB" id="285219at2759"/>
<feature type="compositionally biased region" description="Basic and acidic residues" evidence="1">
    <location>
        <begin position="108"/>
        <end position="128"/>
    </location>
</feature>
<organism evidence="3 4">
    <name type="scientific">Rhodotorula toruloides (strain NP11)</name>
    <name type="common">Yeast</name>
    <name type="synonym">Rhodosporidium toruloides</name>
    <dbReference type="NCBI Taxonomy" id="1130832"/>
    <lineage>
        <taxon>Eukaryota</taxon>
        <taxon>Fungi</taxon>
        <taxon>Dikarya</taxon>
        <taxon>Basidiomycota</taxon>
        <taxon>Pucciniomycotina</taxon>
        <taxon>Microbotryomycetes</taxon>
        <taxon>Sporidiobolales</taxon>
        <taxon>Sporidiobolaceae</taxon>
        <taxon>Rhodotorula</taxon>
    </lineage>
</organism>
<evidence type="ECO:0000256" key="1">
    <source>
        <dbReference type="SAM" id="MobiDB-lite"/>
    </source>
</evidence>
<dbReference type="HOGENOM" id="CLU_1504276_0_0_1"/>
<dbReference type="Pfam" id="PF19026">
    <property type="entry name" value="UBA_HYPK"/>
    <property type="match status" value="1"/>
</dbReference>
<dbReference type="InterPro" id="IPR044034">
    <property type="entry name" value="NAC-like_UBA"/>
</dbReference>
<dbReference type="RefSeq" id="XP_016276609.1">
    <property type="nucleotide sequence ID" value="XM_016416890.1"/>
</dbReference>
<gene>
    <name evidence="3" type="ORF">RHTO_03219</name>
</gene>
<evidence type="ECO:0000313" key="4">
    <source>
        <dbReference type="Proteomes" id="UP000016926"/>
    </source>
</evidence>